<gene>
    <name evidence="2" type="ordered locus">Halxa_0258</name>
</gene>
<keyword evidence="2" id="KW-0614">Plasmid</keyword>
<sequence>MGSDAESADGIEHPDYDGIMSADTDEGDEVWVHTGQTLGEVEGETIDEYAKIRVVDTRTVRSRDTEENNVE</sequence>
<dbReference type="GeneID" id="10795612"/>
<dbReference type="HOGENOM" id="CLU_2730318_0_0_2"/>
<dbReference type="RefSeq" id="WP_013876036.1">
    <property type="nucleotide sequence ID" value="NC_015659.1"/>
</dbReference>
<accession>F8DER0</accession>
<name>F8DER0_HALXS</name>
<keyword evidence="3" id="KW-1185">Reference proteome</keyword>
<evidence type="ECO:0000313" key="2">
    <source>
        <dbReference type="EMBL" id="AEH39498.1"/>
    </source>
</evidence>
<reference evidence="3" key="1">
    <citation type="journal article" date="2012" name="Stand. Genomic Sci.">
        <title>Complete genome sequence of Halopiger xanaduensis type strain (SH-6(T)).</title>
        <authorList>
            <person name="Anderson I."/>
            <person name="Tindall B.J."/>
            <person name="Rohde M."/>
            <person name="Lucas S."/>
            <person name="Han J."/>
            <person name="Lapidus A."/>
            <person name="Cheng J.F."/>
            <person name="Goodwin L."/>
            <person name="Pitluck S."/>
            <person name="Peters L."/>
            <person name="Pati A."/>
            <person name="Mikhailova N."/>
            <person name="Pagani I."/>
            <person name="Teshima H."/>
            <person name="Han C."/>
            <person name="Tapia R."/>
            <person name="Land M."/>
            <person name="Woyke T."/>
            <person name="Klenk H.P."/>
            <person name="Kyrpides N."/>
            <person name="Ivanova N."/>
        </authorList>
    </citation>
    <scope>NUCLEOTIDE SEQUENCE [LARGE SCALE GENOMIC DNA]</scope>
    <source>
        <strain evidence="3">DSM 18323 / JCM 14033 / SH-6</strain>
        <plasmid evidence="3">Plasmid pHALXA03</plasmid>
    </source>
</reference>
<dbReference type="Proteomes" id="UP000006794">
    <property type="component" value="Plasmid pHALXA03"/>
</dbReference>
<dbReference type="KEGG" id="hxa:Halxa_0258"/>
<geneLocation type="plasmid" evidence="2 3">
    <name>pHALXA03</name>
</geneLocation>
<evidence type="ECO:0000313" key="3">
    <source>
        <dbReference type="Proteomes" id="UP000006794"/>
    </source>
</evidence>
<proteinExistence type="predicted"/>
<dbReference type="EMBL" id="CP002842">
    <property type="protein sequence ID" value="AEH39498.1"/>
    <property type="molecule type" value="Genomic_DNA"/>
</dbReference>
<evidence type="ECO:0000256" key="1">
    <source>
        <dbReference type="SAM" id="MobiDB-lite"/>
    </source>
</evidence>
<organism evidence="2 3">
    <name type="scientific">Halopiger xanaduensis (strain DSM 18323 / JCM 14033 / SH-6)</name>
    <dbReference type="NCBI Taxonomy" id="797210"/>
    <lineage>
        <taxon>Archaea</taxon>
        <taxon>Methanobacteriati</taxon>
        <taxon>Methanobacteriota</taxon>
        <taxon>Stenosarchaea group</taxon>
        <taxon>Halobacteria</taxon>
        <taxon>Halobacteriales</taxon>
        <taxon>Natrialbaceae</taxon>
        <taxon>Halopiger</taxon>
    </lineage>
</organism>
<protein>
    <submittedName>
        <fullName evidence="2">Uncharacterized protein</fullName>
    </submittedName>
</protein>
<feature type="region of interest" description="Disordered" evidence="1">
    <location>
        <begin position="1"/>
        <end position="23"/>
    </location>
</feature>
<dbReference type="AlphaFoldDB" id="F8DER0"/>